<keyword evidence="5" id="KW-0227">DNA damage</keyword>
<dbReference type="InterPro" id="IPR012308">
    <property type="entry name" value="DNA_ligase_ATP-dep_N"/>
</dbReference>
<evidence type="ECO:0000259" key="10">
    <source>
        <dbReference type="PROSITE" id="PS50160"/>
    </source>
</evidence>
<evidence type="ECO:0000256" key="9">
    <source>
        <dbReference type="ARBA" id="ARBA00023242"/>
    </source>
</evidence>
<gene>
    <name evidence="11" type="ORF">L210DRAFT_3505819</name>
</gene>
<dbReference type="PANTHER" id="PTHR45997">
    <property type="entry name" value="DNA LIGASE 4"/>
    <property type="match status" value="1"/>
</dbReference>
<protein>
    <submittedName>
        <fullName evidence="11">DNA ligase N terminus-domain-containing protein</fullName>
    </submittedName>
</protein>
<keyword evidence="4" id="KW-0547">Nucleotide-binding</keyword>
<dbReference type="SUPFAM" id="SSF51905">
    <property type="entry name" value="FAD/NAD(P)-binding domain"/>
    <property type="match status" value="1"/>
</dbReference>
<comment type="similarity">
    <text evidence="1">Belongs to the ATP-dependent DNA ligase family.</text>
</comment>
<dbReference type="InterPro" id="IPR044125">
    <property type="entry name" value="Adenylation_DNA_ligase_IV"/>
</dbReference>
<dbReference type="SUPFAM" id="SSF56091">
    <property type="entry name" value="DNA ligase/mRNA capping enzyme, catalytic domain"/>
    <property type="match status" value="1"/>
</dbReference>
<dbReference type="GO" id="GO:0046872">
    <property type="term" value="F:metal ion binding"/>
    <property type="evidence" value="ECO:0007669"/>
    <property type="project" value="UniProtKB-KW"/>
</dbReference>
<reference evidence="11" key="1">
    <citation type="submission" date="2019-10" db="EMBL/GenBank/DDBJ databases">
        <authorList>
            <consortium name="DOE Joint Genome Institute"/>
            <person name="Kuo A."/>
            <person name="Miyauchi S."/>
            <person name="Kiss E."/>
            <person name="Drula E."/>
            <person name="Kohler A."/>
            <person name="Sanchez-Garcia M."/>
            <person name="Andreopoulos B."/>
            <person name="Barry K.W."/>
            <person name="Bonito G."/>
            <person name="Buee M."/>
            <person name="Carver A."/>
            <person name="Chen C."/>
            <person name="Cichocki N."/>
            <person name="Clum A."/>
            <person name="Culley D."/>
            <person name="Crous P.W."/>
            <person name="Fauchery L."/>
            <person name="Girlanda M."/>
            <person name="Hayes R."/>
            <person name="Keri Z."/>
            <person name="LaButti K."/>
            <person name="Lipzen A."/>
            <person name="Lombard V."/>
            <person name="Magnuson J."/>
            <person name="Maillard F."/>
            <person name="Morin E."/>
            <person name="Murat C."/>
            <person name="Nolan M."/>
            <person name="Ohm R."/>
            <person name="Pangilinan J."/>
            <person name="Pereira M."/>
            <person name="Perotto S."/>
            <person name="Peter M."/>
            <person name="Riley R."/>
            <person name="Sitrit Y."/>
            <person name="Stielow B."/>
            <person name="Szollosi G."/>
            <person name="Zifcakova L."/>
            <person name="Stursova M."/>
            <person name="Spatafora J.W."/>
            <person name="Tedersoo L."/>
            <person name="Vaario L.-M."/>
            <person name="Yamada A."/>
            <person name="Yan M."/>
            <person name="Wang P."/>
            <person name="Xu J."/>
            <person name="Bruns T."/>
            <person name="Baldrian P."/>
            <person name="Vilgalys R."/>
            <person name="Henrissat B."/>
            <person name="Grigoriev I.V."/>
            <person name="Hibbett D."/>
            <person name="Nagy L.G."/>
            <person name="Martin F.M."/>
        </authorList>
    </citation>
    <scope>NUCLEOTIDE SEQUENCE</scope>
    <source>
        <strain evidence="11">BED1</strain>
    </source>
</reference>
<keyword evidence="7" id="KW-0460">Magnesium</keyword>
<evidence type="ECO:0000313" key="12">
    <source>
        <dbReference type="Proteomes" id="UP001194468"/>
    </source>
</evidence>
<dbReference type="EMBL" id="WHUW01000021">
    <property type="protein sequence ID" value="KAF8436657.1"/>
    <property type="molecule type" value="Genomic_DNA"/>
</dbReference>
<dbReference type="GO" id="GO:0006310">
    <property type="term" value="P:DNA recombination"/>
    <property type="evidence" value="ECO:0007669"/>
    <property type="project" value="InterPro"/>
</dbReference>
<evidence type="ECO:0000256" key="5">
    <source>
        <dbReference type="ARBA" id="ARBA00022763"/>
    </source>
</evidence>
<keyword evidence="6" id="KW-0067">ATP-binding</keyword>
<dbReference type="GO" id="GO:0032807">
    <property type="term" value="C:DNA ligase IV complex"/>
    <property type="evidence" value="ECO:0007669"/>
    <property type="project" value="TreeGrafter"/>
</dbReference>
<dbReference type="GO" id="GO:0003677">
    <property type="term" value="F:DNA binding"/>
    <property type="evidence" value="ECO:0007669"/>
    <property type="project" value="InterPro"/>
</dbReference>
<evidence type="ECO:0000256" key="2">
    <source>
        <dbReference type="ARBA" id="ARBA00022598"/>
    </source>
</evidence>
<keyword evidence="3" id="KW-0479">Metal-binding</keyword>
<dbReference type="Pfam" id="PF04675">
    <property type="entry name" value="DNA_ligase_A_N"/>
    <property type="match status" value="1"/>
</dbReference>
<reference evidence="11" key="2">
    <citation type="journal article" date="2020" name="Nat. Commun.">
        <title>Large-scale genome sequencing of mycorrhizal fungi provides insights into the early evolution of symbiotic traits.</title>
        <authorList>
            <person name="Miyauchi S."/>
            <person name="Kiss E."/>
            <person name="Kuo A."/>
            <person name="Drula E."/>
            <person name="Kohler A."/>
            <person name="Sanchez-Garcia M."/>
            <person name="Morin E."/>
            <person name="Andreopoulos B."/>
            <person name="Barry K.W."/>
            <person name="Bonito G."/>
            <person name="Buee M."/>
            <person name="Carver A."/>
            <person name="Chen C."/>
            <person name="Cichocki N."/>
            <person name="Clum A."/>
            <person name="Culley D."/>
            <person name="Crous P.W."/>
            <person name="Fauchery L."/>
            <person name="Girlanda M."/>
            <person name="Hayes R.D."/>
            <person name="Keri Z."/>
            <person name="LaButti K."/>
            <person name="Lipzen A."/>
            <person name="Lombard V."/>
            <person name="Magnuson J."/>
            <person name="Maillard F."/>
            <person name="Murat C."/>
            <person name="Nolan M."/>
            <person name="Ohm R.A."/>
            <person name="Pangilinan J."/>
            <person name="Pereira M.F."/>
            <person name="Perotto S."/>
            <person name="Peter M."/>
            <person name="Pfister S."/>
            <person name="Riley R."/>
            <person name="Sitrit Y."/>
            <person name="Stielow J.B."/>
            <person name="Szollosi G."/>
            <person name="Zifcakova L."/>
            <person name="Stursova M."/>
            <person name="Spatafora J.W."/>
            <person name="Tedersoo L."/>
            <person name="Vaario L.M."/>
            <person name="Yamada A."/>
            <person name="Yan M."/>
            <person name="Wang P."/>
            <person name="Xu J."/>
            <person name="Bruns T."/>
            <person name="Baldrian P."/>
            <person name="Vilgalys R."/>
            <person name="Dunand C."/>
            <person name="Henrissat B."/>
            <person name="Grigoriev I.V."/>
            <person name="Hibbett D."/>
            <person name="Nagy L.G."/>
            <person name="Martin F.M."/>
        </authorList>
    </citation>
    <scope>NUCLEOTIDE SEQUENCE</scope>
    <source>
        <strain evidence="11">BED1</strain>
    </source>
</reference>
<dbReference type="Proteomes" id="UP001194468">
    <property type="component" value="Unassembled WGS sequence"/>
</dbReference>
<dbReference type="GO" id="GO:0006303">
    <property type="term" value="P:double-strand break repair via nonhomologous end joining"/>
    <property type="evidence" value="ECO:0007669"/>
    <property type="project" value="TreeGrafter"/>
</dbReference>
<dbReference type="InterPro" id="IPR036188">
    <property type="entry name" value="FAD/NAD-bd_sf"/>
</dbReference>
<organism evidence="11 12">
    <name type="scientific">Boletus edulis BED1</name>
    <dbReference type="NCBI Taxonomy" id="1328754"/>
    <lineage>
        <taxon>Eukaryota</taxon>
        <taxon>Fungi</taxon>
        <taxon>Dikarya</taxon>
        <taxon>Basidiomycota</taxon>
        <taxon>Agaricomycotina</taxon>
        <taxon>Agaricomycetes</taxon>
        <taxon>Agaricomycetidae</taxon>
        <taxon>Boletales</taxon>
        <taxon>Boletineae</taxon>
        <taxon>Boletaceae</taxon>
        <taxon>Boletoideae</taxon>
        <taxon>Boletus</taxon>
    </lineage>
</organism>
<sequence>MNVEQVGCQTEFLTIHSKHFVEHLELGVHFQEVVDHLIRLLKVSVNHGDRVRDQLTRQDQVEYGVLRIGTQPVDSLHLLLEHLDMVARAGELLEYSPTAWEAETAVAMVGNKDVVTGRLSSCSTAPMTLVTARCSLSQKVFRQILYQQRKAPCRAFATESIQDKDVVIIGGGPVGLALANGVHGLGSNPLVRESVKVALIDGGDLSKIRDWSPPPDAFSNRNLSRGSTSAGIDTWAHVDESRTSPIRDARVVFDAAEIPSASSIAESSEMARLSENLNLQRACLRYLEGVPLSDGTTIRARLLTVFKSGPPDHATLQHYANQTWLYWPHWREQVGCDLRLILPQACLPNRGRAIYGLKEKNLAKTYIKLIPLGMEDPDAVRLLLNWKRPSGKHAGSGDFSNVLYEVVSKRSSLVDGSLSIDDLNDIFDELSQNMGKQRAEVQSKILRRIYNRAIAEEQKWIVRIVFKDLQKVAWELSDLARRLNPEDRDIQLFRAFASMLCKRPEHKIEESVQGRTFIIEEKKLDGECMQLHKRGNEYFYCSRKGKDYMGLYGKHVGEGSLTPHIDAVFDDRAEEMQPAVWDLEDCCTWYGLAILFWSSPYTSRLDKSKVEHHPRPCFKIFDLLYLTEFEGKTAKDIRERMDEVMEAREEGLILKHSDSEYMLNWCNKDWIKVKPEYMDDLGETIYVLVVEAWKEWGAKSPPKFLHTAKCSHEDEGDVYIEPVDSFILSVKAAEITHTDQYHLAILETFLLANASLSRAS</sequence>
<comment type="caution">
    <text evidence="11">The sequence shown here is derived from an EMBL/GenBank/DDBJ whole genome shotgun (WGS) entry which is preliminary data.</text>
</comment>
<dbReference type="AlphaFoldDB" id="A0AAD4GC24"/>
<accession>A0AAD4GC24</accession>
<keyword evidence="12" id="KW-1185">Reference proteome</keyword>
<evidence type="ECO:0000256" key="3">
    <source>
        <dbReference type="ARBA" id="ARBA00022723"/>
    </source>
</evidence>
<dbReference type="Pfam" id="PF01068">
    <property type="entry name" value="DNA_ligase_A_M"/>
    <property type="match status" value="1"/>
</dbReference>
<evidence type="ECO:0000256" key="4">
    <source>
        <dbReference type="ARBA" id="ARBA00022741"/>
    </source>
</evidence>
<dbReference type="Gene3D" id="1.10.3260.10">
    <property type="entry name" value="DNA ligase, ATP-dependent, N-terminal domain"/>
    <property type="match status" value="1"/>
</dbReference>
<keyword evidence="8" id="KW-0234">DNA repair</keyword>
<name>A0AAD4GC24_BOLED</name>
<keyword evidence="9" id="KW-0539">Nucleus</keyword>
<feature type="domain" description="ATP-dependent DNA ligase family profile" evidence="10">
    <location>
        <begin position="614"/>
        <end position="700"/>
    </location>
</feature>
<dbReference type="InterPro" id="IPR012310">
    <property type="entry name" value="DNA_ligase_ATP-dep_cent"/>
</dbReference>
<keyword evidence="2 11" id="KW-0436">Ligase</keyword>
<evidence type="ECO:0000256" key="6">
    <source>
        <dbReference type="ARBA" id="ARBA00022840"/>
    </source>
</evidence>
<dbReference type="CDD" id="cd07903">
    <property type="entry name" value="Adenylation_DNA_ligase_IV"/>
    <property type="match status" value="1"/>
</dbReference>
<evidence type="ECO:0000256" key="1">
    <source>
        <dbReference type="ARBA" id="ARBA00007572"/>
    </source>
</evidence>
<dbReference type="Gene3D" id="3.30.470.30">
    <property type="entry name" value="DNA ligase/mRNA capping enzyme"/>
    <property type="match status" value="2"/>
</dbReference>
<dbReference type="PANTHER" id="PTHR45997:SF1">
    <property type="entry name" value="DNA LIGASE 4"/>
    <property type="match status" value="1"/>
</dbReference>
<evidence type="ECO:0000256" key="7">
    <source>
        <dbReference type="ARBA" id="ARBA00022842"/>
    </source>
</evidence>
<dbReference type="GO" id="GO:0003910">
    <property type="term" value="F:DNA ligase (ATP) activity"/>
    <property type="evidence" value="ECO:0007669"/>
    <property type="project" value="InterPro"/>
</dbReference>
<proteinExistence type="inferred from homology"/>
<dbReference type="GO" id="GO:0005524">
    <property type="term" value="F:ATP binding"/>
    <property type="evidence" value="ECO:0007669"/>
    <property type="project" value="UniProtKB-KW"/>
</dbReference>
<dbReference type="InterPro" id="IPR036599">
    <property type="entry name" value="DNA_ligase_N_sf"/>
</dbReference>
<dbReference type="Gene3D" id="3.50.50.60">
    <property type="entry name" value="FAD/NAD(P)-binding domain"/>
    <property type="match status" value="1"/>
</dbReference>
<dbReference type="PROSITE" id="PS50160">
    <property type="entry name" value="DNA_LIGASE_A3"/>
    <property type="match status" value="1"/>
</dbReference>
<dbReference type="InterPro" id="IPR029710">
    <property type="entry name" value="LIG4"/>
</dbReference>
<evidence type="ECO:0000313" key="11">
    <source>
        <dbReference type="EMBL" id="KAF8436657.1"/>
    </source>
</evidence>
<dbReference type="GO" id="GO:0006297">
    <property type="term" value="P:nucleotide-excision repair, DNA gap filling"/>
    <property type="evidence" value="ECO:0007669"/>
    <property type="project" value="TreeGrafter"/>
</dbReference>
<evidence type="ECO:0000256" key="8">
    <source>
        <dbReference type="ARBA" id="ARBA00023204"/>
    </source>
</evidence>